<dbReference type="PANTHER" id="PTHR24023">
    <property type="entry name" value="COLLAGEN ALPHA"/>
    <property type="match status" value="1"/>
</dbReference>
<dbReference type="SMART" id="SM00210">
    <property type="entry name" value="TSPN"/>
    <property type="match status" value="1"/>
</dbReference>
<evidence type="ECO:0000256" key="2">
    <source>
        <dbReference type="SAM" id="MobiDB-lite"/>
    </source>
</evidence>
<keyword evidence="1" id="KW-0677">Repeat</keyword>
<dbReference type="InterPro" id="IPR013320">
    <property type="entry name" value="ConA-like_dom_sf"/>
</dbReference>
<feature type="compositionally biased region" description="Low complexity" evidence="2">
    <location>
        <begin position="601"/>
        <end position="610"/>
    </location>
</feature>
<feature type="compositionally biased region" description="Basic and acidic residues" evidence="2">
    <location>
        <begin position="120"/>
        <end position="133"/>
    </location>
</feature>
<keyword evidence="3" id="KW-1133">Transmembrane helix</keyword>
<dbReference type="GeneTree" id="ENSGT00940000163466"/>
<dbReference type="InterPro" id="IPR048287">
    <property type="entry name" value="TSPN-like_N"/>
</dbReference>
<proteinExistence type="predicted"/>
<feature type="compositionally biased region" description="Basic and acidic residues" evidence="2">
    <location>
        <begin position="430"/>
        <end position="451"/>
    </location>
</feature>
<evidence type="ECO:0000256" key="1">
    <source>
        <dbReference type="ARBA" id="ARBA00022737"/>
    </source>
</evidence>
<dbReference type="InterPro" id="IPR008160">
    <property type="entry name" value="Collagen"/>
</dbReference>
<dbReference type="GO" id="GO:0030020">
    <property type="term" value="F:extracellular matrix structural constituent conferring tensile strength"/>
    <property type="evidence" value="ECO:0007669"/>
    <property type="project" value="TreeGrafter"/>
</dbReference>
<reference evidence="5" key="2">
    <citation type="submission" date="2025-09" db="UniProtKB">
        <authorList>
            <consortium name="Ensembl"/>
        </authorList>
    </citation>
    <scope>IDENTIFICATION</scope>
</reference>
<evidence type="ECO:0000259" key="4">
    <source>
        <dbReference type="SMART" id="SM00210"/>
    </source>
</evidence>
<dbReference type="GO" id="GO:0030198">
    <property type="term" value="P:extracellular matrix organization"/>
    <property type="evidence" value="ECO:0007669"/>
    <property type="project" value="TreeGrafter"/>
</dbReference>
<reference evidence="5" key="1">
    <citation type="submission" date="2025-08" db="UniProtKB">
        <authorList>
            <consortium name="Ensembl"/>
        </authorList>
    </citation>
    <scope>IDENTIFICATION</scope>
</reference>
<keyword evidence="3" id="KW-0472">Membrane</keyword>
<organism evidence="5 6">
    <name type="scientific">Eptatretus burgeri</name>
    <name type="common">Inshore hagfish</name>
    <dbReference type="NCBI Taxonomy" id="7764"/>
    <lineage>
        <taxon>Eukaryota</taxon>
        <taxon>Metazoa</taxon>
        <taxon>Chordata</taxon>
        <taxon>Craniata</taxon>
        <taxon>Vertebrata</taxon>
        <taxon>Cyclostomata</taxon>
        <taxon>Myxini</taxon>
        <taxon>Myxiniformes</taxon>
        <taxon>Myxinidae</taxon>
        <taxon>Eptatretinae</taxon>
        <taxon>Eptatretus</taxon>
    </lineage>
</organism>
<keyword evidence="6" id="KW-1185">Reference proteome</keyword>
<dbReference type="GO" id="GO:0005615">
    <property type="term" value="C:extracellular space"/>
    <property type="evidence" value="ECO:0007669"/>
    <property type="project" value="TreeGrafter"/>
</dbReference>
<feature type="domain" description="Thrombospondin-like N-terminal" evidence="4">
    <location>
        <begin position="170"/>
        <end position="360"/>
    </location>
</feature>
<feature type="compositionally biased region" description="Gly residues" evidence="2">
    <location>
        <begin position="453"/>
        <end position="464"/>
    </location>
</feature>
<dbReference type="PANTHER" id="PTHR24023:SF1112">
    <property type="entry name" value="COL_CUTICLE_N DOMAIN-CONTAINING PROTEIN-RELATED"/>
    <property type="match status" value="1"/>
</dbReference>
<name>A0A8C4QJ73_EPTBU</name>
<evidence type="ECO:0000256" key="3">
    <source>
        <dbReference type="SAM" id="Phobius"/>
    </source>
</evidence>
<feature type="region of interest" description="Disordered" evidence="2">
    <location>
        <begin position="367"/>
        <end position="611"/>
    </location>
</feature>
<evidence type="ECO:0000313" key="5">
    <source>
        <dbReference type="Ensembl" id="ENSEBUP00000015756.1"/>
    </source>
</evidence>
<dbReference type="InterPro" id="IPR050149">
    <property type="entry name" value="Collagen_superfamily"/>
</dbReference>
<dbReference type="Proteomes" id="UP000694388">
    <property type="component" value="Unplaced"/>
</dbReference>
<dbReference type="Gene3D" id="2.60.120.200">
    <property type="match status" value="1"/>
</dbReference>
<dbReference type="AlphaFoldDB" id="A0A8C4QJ73"/>
<dbReference type="Pfam" id="PF01391">
    <property type="entry name" value="Collagen"/>
    <property type="match status" value="1"/>
</dbReference>
<dbReference type="Ensembl" id="ENSEBUT00000016332.1">
    <property type="protein sequence ID" value="ENSEBUP00000015756.1"/>
    <property type="gene ID" value="ENSEBUG00000009879.1"/>
</dbReference>
<keyword evidence="3" id="KW-0812">Transmembrane</keyword>
<sequence>MQQILLGKHYKPWTKASVSPFITRGDMTPVCAASSTRSLQKVSHLQSRLASSRSPWTMTIWKTVFFSLILIGIFGPGPASGWFWESKTKTTTLIAPHSATEYVTRNALPDGKNAGNVGLDRGDVVSNRSKDDEGSSSDHLPLDEADTMSGKPRADTFSNGSDAPVDAIAHYDLTRVLQVPFPKGVTVVTGYNRLPAYHFSSGATVIGDIHDLIPSPFPQHFSLLATLQPNDPRGGVVFAITDRQQKKVLLGLKLAPEEFGGGWQSIILLFSHPDADETEEAAIFRVKALTGQWWQIAISIEGTTATLFLNCKFAGKTRFKRPIGDLRFPLDATILLGHAGRTDPTFFLGNIQEMVIHANPKAAKHHCDEDEDYYDEQGSGEEGSGHVPERRPATYSGTVPPDVQPLQPPLVETIDGYSPTNHGNVNHLGIKGDKGDPGDPGRYGAKGEKGDVGVSGGSGFGSHGSMGPQGPKGDNGDPGLKGEQGEKGSSGAKGEVVYSTGGGSGKHAKGDKGDPGLKGSAGFGYPGSKGAKGDPGPPGISGAIGPPGPATILHRTEGSSTQIVQGPTGQPGPAGPPGPRGLDGIHGDPGEDGLPGEKGQPGMPGIPGIMGRKGDKVGVIEVWDFKTRLKYRFCFFSSSNRSTLLTACPIDVLLRSCDMKKKYSSPSCYAESRLTRSSWFIEPSSPLSGSELYNVLNIIIRQDRAAGCTSSNVYQKV</sequence>
<feature type="compositionally biased region" description="Acidic residues" evidence="2">
    <location>
        <begin position="369"/>
        <end position="379"/>
    </location>
</feature>
<feature type="region of interest" description="Disordered" evidence="2">
    <location>
        <begin position="110"/>
        <end position="159"/>
    </location>
</feature>
<dbReference type="GO" id="GO:0031012">
    <property type="term" value="C:extracellular matrix"/>
    <property type="evidence" value="ECO:0007669"/>
    <property type="project" value="TreeGrafter"/>
</dbReference>
<dbReference type="FunFam" id="2.60.120.200:FF:000039">
    <property type="entry name" value="Collagen XV alpha 1 chain"/>
    <property type="match status" value="1"/>
</dbReference>
<accession>A0A8C4QJ73</accession>
<feature type="compositionally biased region" description="Basic and acidic residues" evidence="2">
    <location>
        <begin position="383"/>
        <end position="392"/>
    </location>
</feature>
<evidence type="ECO:0000313" key="6">
    <source>
        <dbReference type="Proteomes" id="UP000694388"/>
    </source>
</evidence>
<dbReference type="SUPFAM" id="SSF49899">
    <property type="entry name" value="Concanavalin A-like lectins/glucanases"/>
    <property type="match status" value="1"/>
</dbReference>
<protein>
    <recommendedName>
        <fullName evidence="4">Thrombospondin-like N-terminal domain-containing protein</fullName>
    </recommendedName>
</protein>
<feature type="transmembrane region" description="Helical" evidence="3">
    <location>
        <begin position="63"/>
        <end position="84"/>
    </location>
</feature>